<keyword evidence="3 8" id="KW-0540">Nuclease</keyword>
<dbReference type="Gene3D" id="3.40.50.1010">
    <property type="entry name" value="5'-nuclease"/>
    <property type="match status" value="1"/>
</dbReference>
<evidence type="ECO:0000313" key="10">
    <source>
        <dbReference type="EMBL" id="CDN50826.1"/>
    </source>
</evidence>
<comment type="similarity">
    <text evidence="7 8">Belongs to the PINc/VapC protein family.</text>
</comment>
<dbReference type="SUPFAM" id="SSF88723">
    <property type="entry name" value="PIN domain-like"/>
    <property type="match status" value="1"/>
</dbReference>
<dbReference type="PANTHER" id="PTHR33653">
    <property type="entry name" value="RIBONUCLEASE VAPC2"/>
    <property type="match status" value="1"/>
</dbReference>
<dbReference type="AlphaFoldDB" id="A0A068SYD1"/>
<evidence type="ECO:0000259" key="9">
    <source>
        <dbReference type="Pfam" id="PF01850"/>
    </source>
</evidence>
<dbReference type="GO" id="GO:0016787">
    <property type="term" value="F:hydrolase activity"/>
    <property type="evidence" value="ECO:0007669"/>
    <property type="project" value="UniProtKB-KW"/>
</dbReference>
<keyword evidence="4 8" id="KW-0479">Metal-binding</keyword>
<dbReference type="HOGENOM" id="CLU_144760_0_0_5"/>
<accession>A0A068SYD1</accession>
<geneLocation type="plasmid" evidence="11">
    <name>II</name>
</geneLocation>
<dbReference type="GO" id="GO:0004540">
    <property type="term" value="F:RNA nuclease activity"/>
    <property type="evidence" value="ECO:0007669"/>
    <property type="project" value="InterPro"/>
</dbReference>
<evidence type="ECO:0000256" key="3">
    <source>
        <dbReference type="ARBA" id="ARBA00022722"/>
    </source>
</evidence>
<reference evidence="11" key="1">
    <citation type="journal article" date="2014" name="BMC Genomics">
        <title>Genome sequencing of two Neorhizobium galegae strains reveals a noeT gene responsible for the unusual acetylation of the nodulation factors.</title>
        <authorList>
            <person name="Osterman J."/>
            <person name="Marsh J."/>
            <person name="Laine P.K."/>
            <person name="Zeng Z."/>
            <person name="Alatalo E."/>
            <person name="Sullivan J.T."/>
            <person name="Young J.P."/>
            <person name="Thomas-Oates J."/>
            <person name="Paulin L."/>
            <person name="Lindstrom K."/>
        </authorList>
    </citation>
    <scope>NUCLEOTIDE SEQUENCE [LARGE SCALE GENOMIC DNA]</scope>
    <source>
        <strain evidence="11">HAMBI 540</strain>
    </source>
</reference>
<feature type="binding site" evidence="8">
    <location>
        <position position="4"/>
    </location>
    <ligand>
        <name>Mg(2+)</name>
        <dbReference type="ChEBI" id="CHEBI:18420"/>
    </ligand>
</feature>
<keyword evidence="10" id="KW-0614">Plasmid</keyword>
<gene>
    <name evidence="8" type="primary">vapC</name>
    <name evidence="10" type="ORF">RG540_PA01470</name>
</gene>
<dbReference type="RefSeq" id="WP_041363905.1">
    <property type="nucleotide sequence ID" value="NZ_HG938354.1"/>
</dbReference>
<dbReference type="GeneID" id="24261008"/>
<dbReference type="EMBL" id="HG938354">
    <property type="protein sequence ID" value="CDN50826.1"/>
    <property type="molecule type" value="Genomic_DNA"/>
</dbReference>
<keyword evidence="8" id="KW-0800">Toxin</keyword>
<dbReference type="EC" id="3.1.-.-" evidence="8"/>
<dbReference type="InterPro" id="IPR002716">
    <property type="entry name" value="PIN_dom"/>
</dbReference>
<proteinExistence type="inferred from homology"/>
<evidence type="ECO:0000256" key="4">
    <source>
        <dbReference type="ARBA" id="ARBA00022723"/>
    </source>
</evidence>
<dbReference type="Proteomes" id="UP000028181">
    <property type="component" value="Plasmid pHAMBI540a"/>
</dbReference>
<evidence type="ECO:0000256" key="2">
    <source>
        <dbReference type="ARBA" id="ARBA00022649"/>
    </source>
</evidence>
<keyword evidence="6 8" id="KW-0460">Magnesium</keyword>
<dbReference type="GO" id="GO:0090729">
    <property type="term" value="F:toxin activity"/>
    <property type="evidence" value="ECO:0007669"/>
    <property type="project" value="UniProtKB-KW"/>
</dbReference>
<keyword evidence="11" id="KW-1185">Reference proteome</keyword>
<evidence type="ECO:0000256" key="5">
    <source>
        <dbReference type="ARBA" id="ARBA00022801"/>
    </source>
</evidence>
<dbReference type="InterPro" id="IPR029060">
    <property type="entry name" value="PIN-like_dom_sf"/>
</dbReference>
<dbReference type="PATRIC" id="fig|1028800.3.peg.4755"/>
<dbReference type="eggNOG" id="COG3742">
    <property type="taxonomic scope" value="Bacteria"/>
</dbReference>
<dbReference type="GO" id="GO:0000287">
    <property type="term" value="F:magnesium ion binding"/>
    <property type="evidence" value="ECO:0007669"/>
    <property type="project" value="UniProtKB-UniRule"/>
</dbReference>
<feature type="binding site" evidence="8">
    <location>
        <position position="103"/>
    </location>
    <ligand>
        <name>Mg(2+)</name>
        <dbReference type="ChEBI" id="CHEBI:18420"/>
    </ligand>
</feature>
<keyword evidence="2 8" id="KW-1277">Toxin-antitoxin system</keyword>
<dbReference type="OrthoDB" id="32625at2"/>
<evidence type="ECO:0000256" key="8">
    <source>
        <dbReference type="HAMAP-Rule" id="MF_00265"/>
    </source>
</evidence>
<dbReference type="PANTHER" id="PTHR33653:SF1">
    <property type="entry name" value="RIBONUCLEASE VAPC2"/>
    <property type="match status" value="1"/>
</dbReference>
<dbReference type="InterPro" id="IPR022907">
    <property type="entry name" value="VapC_family"/>
</dbReference>
<protein>
    <recommendedName>
        <fullName evidence="8">Ribonuclease VapC</fullName>
        <shortName evidence="8">RNase VapC</shortName>
        <ecNumber evidence="8">3.1.-.-</ecNumber>
    </recommendedName>
    <alternativeName>
        <fullName evidence="8">Toxin VapC</fullName>
    </alternativeName>
</protein>
<organism evidence="10 11">
    <name type="scientific">Neorhizobium galegae bv. orientalis str. HAMBI 540</name>
    <dbReference type="NCBI Taxonomy" id="1028800"/>
    <lineage>
        <taxon>Bacteria</taxon>
        <taxon>Pseudomonadati</taxon>
        <taxon>Pseudomonadota</taxon>
        <taxon>Alphaproteobacteria</taxon>
        <taxon>Hyphomicrobiales</taxon>
        <taxon>Rhizobiaceae</taxon>
        <taxon>Rhizobium/Agrobacterium group</taxon>
        <taxon>Neorhizobium</taxon>
    </lineage>
</organism>
<dbReference type="CDD" id="cd09871">
    <property type="entry name" value="PIN_MtVapC28-VapC30-like"/>
    <property type="match status" value="1"/>
</dbReference>
<dbReference type="InterPro" id="IPR050556">
    <property type="entry name" value="Type_II_TA_system_RNase"/>
</dbReference>
<evidence type="ECO:0000256" key="7">
    <source>
        <dbReference type="ARBA" id="ARBA00038093"/>
    </source>
</evidence>
<dbReference type="HAMAP" id="MF_00265">
    <property type="entry name" value="VapC_Nob1"/>
    <property type="match status" value="1"/>
</dbReference>
<evidence type="ECO:0000256" key="6">
    <source>
        <dbReference type="ARBA" id="ARBA00022842"/>
    </source>
</evidence>
<feature type="domain" description="PIN" evidence="9">
    <location>
        <begin position="1"/>
        <end position="128"/>
    </location>
</feature>
<comment type="cofactor">
    <cofactor evidence="1 8">
        <name>Mg(2+)</name>
        <dbReference type="ChEBI" id="CHEBI:18420"/>
    </cofactor>
</comment>
<keyword evidence="5 8" id="KW-0378">Hydrolase</keyword>
<evidence type="ECO:0000256" key="1">
    <source>
        <dbReference type="ARBA" id="ARBA00001946"/>
    </source>
</evidence>
<sequence length="130" mass="14264">MFVDTSVIVAIFSKEEDAPTWISKIEAAENLCTSALVVLEAAMRLSTKLDEDPLVIEHGLSDFFKETKIKIVPIEEADGELAIRAFRDYGKGRGHPAQLNLADCLSYACAKNRGLSLLYKGADFARTDLA</sequence>
<comment type="function">
    <text evidence="8">Toxic component of a toxin-antitoxin (TA) system. An RNase.</text>
</comment>
<dbReference type="Pfam" id="PF01850">
    <property type="entry name" value="PIN"/>
    <property type="match status" value="1"/>
</dbReference>
<name>A0A068SYD1_NEOGA</name>
<dbReference type="KEGG" id="ngg:RG540_PA01470"/>
<evidence type="ECO:0000313" key="11">
    <source>
        <dbReference type="Proteomes" id="UP000028181"/>
    </source>
</evidence>